<evidence type="ECO:0000256" key="1">
    <source>
        <dbReference type="ARBA" id="ARBA00023015"/>
    </source>
</evidence>
<feature type="domain" description="HTH luxR-type" evidence="4">
    <location>
        <begin position="164"/>
        <end position="229"/>
    </location>
</feature>
<protein>
    <submittedName>
        <fullName evidence="5">Regulatory protein, luxR family</fullName>
    </submittedName>
</protein>
<keyword evidence="2" id="KW-0238">DNA-binding</keyword>
<reference evidence="6" key="1">
    <citation type="submission" date="2017-02" db="EMBL/GenBank/DDBJ databases">
        <authorList>
            <person name="Varghese N."/>
            <person name="Submissions S."/>
        </authorList>
    </citation>
    <scope>NUCLEOTIDE SEQUENCE [LARGE SCALE GENOMIC DNA]</scope>
    <source>
        <strain evidence="6">DSM 22224</strain>
    </source>
</reference>
<dbReference type="GO" id="GO:0006355">
    <property type="term" value="P:regulation of DNA-templated transcription"/>
    <property type="evidence" value="ECO:0007669"/>
    <property type="project" value="InterPro"/>
</dbReference>
<dbReference type="EMBL" id="FUWZ01000002">
    <property type="protein sequence ID" value="SKA09721.1"/>
    <property type="molecule type" value="Genomic_DNA"/>
</dbReference>
<gene>
    <name evidence="5" type="ORF">SAMN04488128_102738</name>
</gene>
<dbReference type="InterPro" id="IPR000792">
    <property type="entry name" value="Tscrpt_reg_LuxR_C"/>
</dbReference>
<proteinExistence type="predicted"/>
<dbReference type="CDD" id="cd06170">
    <property type="entry name" value="LuxR_C_like"/>
    <property type="match status" value="1"/>
</dbReference>
<keyword evidence="1" id="KW-0805">Transcription regulation</keyword>
<organism evidence="5 6">
    <name type="scientific">Chitinophaga eiseniae</name>
    <dbReference type="NCBI Taxonomy" id="634771"/>
    <lineage>
        <taxon>Bacteria</taxon>
        <taxon>Pseudomonadati</taxon>
        <taxon>Bacteroidota</taxon>
        <taxon>Chitinophagia</taxon>
        <taxon>Chitinophagales</taxon>
        <taxon>Chitinophagaceae</taxon>
        <taxon>Chitinophaga</taxon>
    </lineage>
</organism>
<dbReference type="PROSITE" id="PS50043">
    <property type="entry name" value="HTH_LUXR_2"/>
    <property type="match status" value="1"/>
</dbReference>
<dbReference type="PANTHER" id="PTHR44688:SF16">
    <property type="entry name" value="DNA-BINDING TRANSCRIPTIONAL ACTIVATOR DEVR_DOSR"/>
    <property type="match status" value="1"/>
</dbReference>
<evidence type="ECO:0000256" key="3">
    <source>
        <dbReference type="ARBA" id="ARBA00023163"/>
    </source>
</evidence>
<name>A0A1T4R1W8_9BACT</name>
<evidence type="ECO:0000259" key="4">
    <source>
        <dbReference type="PROSITE" id="PS50043"/>
    </source>
</evidence>
<keyword evidence="3" id="KW-0804">Transcription</keyword>
<dbReference type="RefSeq" id="WP_078669253.1">
    <property type="nucleotide sequence ID" value="NZ_FUWZ01000002.1"/>
</dbReference>
<dbReference type="InterPro" id="IPR016032">
    <property type="entry name" value="Sig_transdc_resp-reg_C-effctor"/>
</dbReference>
<evidence type="ECO:0000313" key="5">
    <source>
        <dbReference type="EMBL" id="SKA09721.1"/>
    </source>
</evidence>
<dbReference type="InterPro" id="IPR036388">
    <property type="entry name" value="WH-like_DNA-bd_sf"/>
</dbReference>
<accession>A0A1T4R1W8</accession>
<sequence length="231" mass="26403">MDMSTYTVLSEAASLEEKLQALQAIERELPAVFIVMNVERDYVEYMSENGRQQLDVSMDDLKAMGLRYYDTYFNPHDVADYLPKITAMLTAPAEKDASVTFFQQVRLARHLDWSWHLGTTRVFMRNAFGVPTHVITCAIPIDPLHHVTSKVNRLLEENNFLRRNQHIFAALTKREKEILRLMALGLSASEIAEKVHISEKTAVTHRRNIKSKIGAQSGYDLTSFAQAFDLI</sequence>
<dbReference type="SUPFAM" id="SSF46894">
    <property type="entry name" value="C-terminal effector domain of the bipartite response regulators"/>
    <property type="match status" value="1"/>
</dbReference>
<dbReference type="PRINTS" id="PR00038">
    <property type="entry name" value="HTHLUXR"/>
</dbReference>
<dbReference type="SMART" id="SM00421">
    <property type="entry name" value="HTH_LUXR"/>
    <property type="match status" value="1"/>
</dbReference>
<dbReference type="Gene3D" id="1.10.10.10">
    <property type="entry name" value="Winged helix-like DNA-binding domain superfamily/Winged helix DNA-binding domain"/>
    <property type="match status" value="1"/>
</dbReference>
<dbReference type="PANTHER" id="PTHR44688">
    <property type="entry name" value="DNA-BINDING TRANSCRIPTIONAL ACTIVATOR DEVR_DOSR"/>
    <property type="match status" value="1"/>
</dbReference>
<dbReference type="Proteomes" id="UP000190367">
    <property type="component" value="Unassembled WGS sequence"/>
</dbReference>
<dbReference type="OrthoDB" id="965844at2"/>
<dbReference type="AlphaFoldDB" id="A0A1T4R1W8"/>
<keyword evidence="6" id="KW-1185">Reference proteome</keyword>
<evidence type="ECO:0000256" key="2">
    <source>
        <dbReference type="ARBA" id="ARBA00023125"/>
    </source>
</evidence>
<dbReference type="Pfam" id="PF00196">
    <property type="entry name" value="GerE"/>
    <property type="match status" value="1"/>
</dbReference>
<evidence type="ECO:0000313" key="6">
    <source>
        <dbReference type="Proteomes" id="UP000190367"/>
    </source>
</evidence>
<dbReference type="GO" id="GO:0003677">
    <property type="term" value="F:DNA binding"/>
    <property type="evidence" value="ECO:0007669"/>
    <property type="project" value="UniProtKB-KW"/>
</dbReference>
<dbReference type="STRING" id="634771.SAMN04488128_102738"/>